<dbReference type="Gene3D" id="3.40.30.10">
    <property type="entry name" value="Glutaredoxin"/>
    <property type="match status" value="1"/>
</dbReference>
<evidence type="ECO:0000256" key="2">
    <source>
        <dbReference type="ARBA" id="ARBA00022714"/>
    </source>
</evidence>
<keyword evidence="2 7" id="KW-0001">2Fe-2S</keyword>
<feature type="binding site" evidence="7">
    <location>
        <position position="127"/>
    </location>
    <ligand>
        <name>[2Fe-2S] cluster</name>
        <dbReference type="ChEBI" id="CHEBI:190135"/>
    </ligand>
</feature>
<feature type="binding site" evidence="7">
    <location>
        <position position="87"/>
    </location>
    <ligand>
        <name>[2Fe-2S] cluster</name>
        <dbReference type="ChEBI" id="CHEBI:190135"/>
    </ligand>
</feature>
<keyword evidence="5 7" id="KW-0411">Iron-sulfur</keyword>
<comment type="cofactor">
    <cofactor evidence="6">
        <name>[2Fe-2S] cluster</name>
        <dbReference type="ChEBI" id="CHEBI:190135"/>
    </cofactor>
</comment>
<organism evidence="8 9">
    <name type="scientific">Balnearium lithotrophicum</name>
    <dbReference type="NCBI Taxonomy" id="223788"/>
    <lineage>
        <taxon>Bacteria</taxon>
        <taxon>Pseudomonadati</taxon>
        <taxon>Aquificota</taxon>
        <taxon>Aquificia</taxon>
        <taxon>Desulfurobacteriales</taxon>
        <taxon>Desulfurobacteriaceae</taxon>
        <taxon>Balnearium</taxon>
    </lineage>
</organism>
<evidence type="ECO:0000256" key="3">
    <source>
        <dbReference type="ARBA" id="ARBA00022723"/>
    </source>
</evidence>
<dbReference type="AlphaFoldDB" id="A0A521AGQ0"/>
<gene>
    <name evidence="8" type="ORF">SAMN06269117_101113</name>
</gene>
<evidence type="ECO:0000256" key="6">
    <source>
        <dbReference type="ARBA" id="ARBA00034078"/>
    </source>
</evidence>
<dbReference type="PANTHER" id="PTHR10371">
    <property type="entry name" value="NADH DEHYDROGENASE UBIQUINONE FLAVOPROTEIN 2, MITOCHONDRIAL"/>
    <property type="match status" value="1"/>
</dbReference>
<dbReference type="Gene3D" id="1.10.10.1590">
    <property type="entry name" value="NADH-quinone oxidoreductase subunit E"/>
    <property type="match status" value="1"/>
</dbReference>
<dbReference type="PROSITE" id="PS01099">
    <property type="entry name" value="COMPLEX1_24K"/>
    <property type="match status" value="1"/>
</dbReference>
<evidence type="ECO:0000313" key="8">
    <source>
        <dbReference type="EMBL" id="SMO33953.1"/>
    </source>
</evidence>
<comment type="cofactor">
    <cofactor evidence="7">
        <name>[2Fe-2S] cluster</name>
        <dbReference type="ChEBI" id="CHEBI:190135"/>
    </cofactor>
    <text evidence="7">Binds 1 [2Fe-2S] cluster.</text>
</comment>
<dbReference type="GO" id="GO:0046872">
    <property type="term" value="F:metal ion binding"/>
    <property type="evidence" value="ECO:0007669"/>
    <property type="project" value="UniProtKB-KW"/>
</dbReference>
<dbReference type="InterPro" id="IPR042128">
    <property type="entry name" value="NuoE_dom"/>
</dbReference>
<dbReference type="InterPro" id="IPR002023">
    <property type="entry name" value="NuoE-like"/>
</dbReference>
<dbReference type="Proteomes" id="UP000317315">
    <property type="component" value="Unassembled WGS sequence"/>
</dbReference>
<dbReference type="GO" id="GO:0051537">
    <property type="term" value="F:2 iron, 2 sulfur cluster binding"/>
    <property type="evidence" value="ECO:0007669"/>
    <property type="project" value="UniProtKB-KW"/>
</dbReference>
<dbReference type="PIRSF" id="PIRSF000216">
    <property type="entry name" value="NADH_DH_24kDa"/>
    <property type="match status" value="1"/>
</dbReference>
<dbReference type="InterPro" id="IPR036249">
    <property type="entry name" value="Thioredoxin-like_sf"/>
</dbReference>
<sequence>MTIEEFRREIRSLKEKGIYPSNKSYMLPSLWIAEKNFPAITKEIMRVISEELSVPLVEVEEAATFYAMYHTKPKGKYVIRVCTNLSCMLNGGEEILKEICNLLKVKPGETTPDGLFTVEEYECMGLCDGAPAVTVNEDRYLKVKPSDLPEILKKYGWKGENGKTSP</sequence>
<dbReference type="RefSeq" id="WP_142933501.1">
    <property type="nucleotide sequence ID" value="NZ_FXTM01000001.1"/>
</dbReference>
<name>A0A521AGQ0_9BACT</name>
<accession>A0A521AGQ0</accession>
<evidence type="ECO:0000313" key="9">
    <source>
        <dbReference type="Proteomes" id="UP000317315"/>
    </source>
</evidence>
<dbReference type="PANTHER" id="PTHR10371:SF3">
    <property type="entry name" value="NADH DEHYDROGENASE [UBIQUINONE] FLAVOPROTEIN 2, MITOCHONDRIAL"/>
    <property type="match status" value="1"/>
</dbReference>
<keyword evidence="4 7" id="KW-0408">Iron</keyword>
<dbReference type="Pfam" id="PF01257">
    <property type="entry name" value="2Fe-2S_thioredx"/>
    <property type="match status" value="1"/>
</dbReference>
<protein>
    <submittedName>
        <fullName evidence="8">NADH dehydrogenase subunit E</fullName>
    </submittedName>
</protein>
<proteinExistence type="inferred from homology"/>
<keyword evidence="9" id="KW-1185">Reference proteome</keyword>
<feature type="binding site" evidence="7">
    <location>
        <position position="82"/>
    </location>
    <ligand>
        <name>[2Fe-2S] cluster</name>
        <dbReference type="ChEBI" id="CHEBI:190135"/>
    </ligand>
</feature>
<dbReference type="GO" id="GO:0003954">
    <property type="term" value="F:NADH dehydrogenase activity"/>
    <property type="evidence" value="ECO:0007669"/>
    <property type="project" value="TreeGrafter"/>
</dbReference>
<feature type="binding site" evidence="7">
    <location>
        <position position="123"/>
    </location>
    <ligand>
        <name>[2Fe-2S] cluster</name>
        <dbReference type="ChEBI" id="CHEBI:190135"/>
    </ligand>
</feature>
<keyword evidence="3 7" id="KW-0479">Metal-binding</keyword>
<reference evidence="8 9" key="1">
    <citation type="submission" date="2017-05" db="EMBL/GenBank/DDBJ databases">
        <authorList>
            <person name="Varghese N."/>
            <person name="Submissions S."/>
        </authorList>
    </citation>
    <scope>NUCLEOTIDE SEQUENCE [LARGE SCALE GENOMIC DNA]</scope>
    <source>
        <strain evidence="8 9">DSM 16304</strain>
    </source>
</reference>
<evidence type="ECO:0000256" key="4">
    <source>
        <dbReference type="ARBA" id="ARBA00023004"/>
    </source>
</evidence>
<evidence type="ECO:0000256" key="5">
    <source>
        <dbReference type="ARBA" id="ARBA00023014"/>
    </source>
</evidence>
<comment type="similarity">
    <text evidence="1">Belongs to the complex I 24 kDa subunit family.</text>
</comment>
<dbReference type="CDD" id="cd03064">
    <property type="entry name" value="TRX_Fd_NuoE"/>
    <property type="match status" value="1"/>
</dbReference>
<dbReference type="SUPFAM" id="SSF52833">
    <property type="entry name" value="Thioredoxin-like"/>
    <property type="match status" value="1"/>
</dbReference>
<dbReference type="InterPro" id="IPR041921">
    <property type="entry name" value="NuoE_N"/>
</dbReference>
<dbReference type="EMBL" id="FXTM01000001">
    <property type="protein sequence ID" value="SMO33953.1"/>
    <property type="molecule type" value="Genomic_DNA"/>
</dbReference>
<dbReference type="OrthoDB" id="9807941at2"/>
<evidence type="ECO:0000256" key="1">
    <source>
        <dbReference type="ARBA" id="ARBA00010643"/>
    </source>
</evidence>
<evidence type="ECO:0000256" key="7">
    <source>
        <dbReference type="PIRSR" id="PIRSR000216-1"/>
    </source>
</evidence>